<dbReference type="InterPro" id="IPR003848">
    <property type="entry name" value="DUF218"/>
</dbReference>
<proteinExistence type="predicted"/>
<keyword evidence="1" id="KW-0472">Membrane</keyword>
<dbReference type="RefSeq" id="WP_201504373.1">
    <property type="nucleotide sequence ID" value="NZ_BAAAFR010000001.1"/>
</dbReference>
<dbReference type="InterPro" id="IPR014729">
    <property type="entry name" value="Rossmann-like_a/b/a_fold"/>
</dbReference>
<organism evidence="3 4">
    <name type="scientific">Psychrobacter aestuarii</name>
    <dbReference type="NCBI Taxonomy" id="556327"/>
    <lineage>
        <taxon>Bacteria</taxon>
        <taxon>Pseudomonadati</taxon>
        <taxon>Pseudomonadota</taxon>
        <taxon>Gammaproteobacteria</taxon>
        <taxon>Moraxellales</taxon>
        <taxon>Moraxellaceae</taxon>
        <taxon>Psychrobacter</taxon>
    </lineage>
</organism>
<gene>
    <name evidence="3" type="ORF">GCM10009129_00620</name>
</gene>
<reference evidence="4" key="1">
    <citation type="journal article" date="2019" name="Int. J. Syst. Evol. Microbiol.">
        <title>The Global Catalogue of Microorganisms (GCM) 10K type strain sequencing project: providing services to taxonomists for standard genome sequencing and annotation.</title>
        <authorList>
            <consortium name="The Broad Institute Genomics Platform"/>
            <consortium name="The Broad Institute Genome Sequencing Center for Infectious Disease"/>
            <person name="Wu L."/>
            <person name="Ma J."/>
        </authorList>
    </citation>
    <scope>NUCLEOTIDE SEQUENCE [LARGE SCALE GENOMIC DNA]</scope>
    <source>
        <strain evidence="4">JCM 16343</strain>
    </source>
</reference>
<feature type="transmembrane region" description="Helical" evidence="1">
    <location>
        <begin position="7"/>
        <end position="25"/>
    </location>
</feature>
<keyword evidence="1" id="KW-1133">Transmembrane helix</keyword>
<dbReference type="CDD" id="cd06259">
    <property type="entry name" value="YdcF-like"/>
    <property type="match status" value="1"/>
</dbReference>
<dbReference type="EMBL" id="BAAAFR010000001">
    <property type="protein sequence ID" value="GAA0307437.1"/>
    <property type="molecule type" value="Genomic_DNA"/>
</dbReference>
<evidence type="ECO:0000259" key="2">
    <source>
        <dbReference type="Pfam" id="PF02698"/>
    </source>
</evidence>
<feature type="transmembrane region" description="Helical" evidence="1">
    <location>
        <begin position="70"/>
        <end position="88"/>
    </location>
</feature>
<dbReference type="Proteomes" id="UP001501787">
    <property type="component" value="Unassembled WGS sequence"/>
</dbReference>
<keyword evidence="1" id="KW-0812">Transmembrane</keyword>
<feature type="domain" description="DUF218" evidence="2">
    <location>
        <begin position="104"/>
        <end position="249"/>
    </location>
</feature>
<keyword evidence="4" id="KW-1185">Reference proteome</keyword>
<dbReference type="PANTHER" id="PTHR30336">
    <property type="entry name" value="INNER MEMBRANE PROTEIN, PROBABLE PERMEASE"/>
    <property type="match status" value="1"/>
</dbReference>
<dbReference type="InterPro" id="IPR051599">
    <property type="entry name" value="Cell_Envelope_Assoc"/>
</dbReference>
<evidence type="ECO:0000313" key="3">
    <source>
        <dbReference type="EMBL" id="GAA0307437.1"/>
    </source>
</evidence>
<protein>
    <submittedName>
        <fullName evidence="3">YdcF family protein</fullName>
    </submittedName>
</protein>
<dbReference type="PANTHER" id="PTHR30336:SF4">
    <property type="entry name" value="ENVELOPE BIOGENESIS FACTOR ELYC"/>
    <property type="match status" value="1"/>
</dbReference>
<dbReference type="Gene3D" id="3.40.50.620">
    <property type="entry name" value="HUPs"/>
    <property type="match status" value="1"/>
</dbReference>
<evidence type="ECO:0000313" key="4">
    <source>
        <dbReference type="Proteomes" id="UP001501787"/>
    </source>
</evidence>
<name>A0ABP3F9J3_9GAMM</name>
<accession>A0ABP3F9J3</accession>
<dbReference type="Pfam" id="PF02698">
    <property type="entry name" value="DUF218"/>
    <property type="match status" value="1"/>
</dbReference>
<feature type="transmembrane region" description="Helical" evidence="1">
    <location>
        <begin position="37"/>
        <end position="58"/>
    </location>
</feature>
<comment type="caution">
    <text evidence="3">The sequence shown here is derived from an EMBL/GenBank/DDBJ whole genome shotgun (WGS) entry which is preliminary data.</text>
</comment>
<evidence type="ECO:0000256" key="1">
    <source>
        <dbReference type="SAM" id="Phobius"/>
    </source>
</evidence>
<sequence>MVTLLRILFTIIGAVIVLQCLTLMTADKFNFGTLVPLIIGVLLLAHGLFWTRICAFLATRPRLRRGWQTSWGIFGLWLISFLVFAVILQQRIDASRGTQPPIAAMIVLGTGTVDGKPSAALIARLDAAAALAKQQPAAWVVTSGGLGFGRSQSEGEVMARYLVDTHHLAPERLLIEGKSTSTETNFAYSAPLLAEHGIDKDATIAIVTNDFHTVRAAAIARHQGFSNTLTVASETPLSIRYNAWFREYFAFVSGWLLNEY</sequence>